<dbReference type="PANTHER" id="PTHR30534:SF0">
    <property type="entry name" value="FLAGELLAR MOTOR SWITCH PROTEIN FLIG"/>
    <property type="match status" value="1"/>
</dbReference>
<dbReference type="GO" id="GO:0006935">
    <property type="term" value="P:chemotaxis"/>
    <property type="evidence" value="ECO:0007669"/>
    <property type="project" value="UniProtKB-KW"/>
</dbReference>
<keyword evidence="8" id="KW-0472">Membrane</keyword>
<evidence type="ECO:0000313" key="15">
    <source>
        <dbReference type="Proteomes" id="UP000708298"/>
    </source>
</evidence>
<dbReference type="GO" id="GO:0071973">
    <property type="term" value="P:bacterial-type flagellum-dependent cell motility"/>
    <property type="evidence" value="ECO:0007669"/>
    <property type="project" value="InterPro"/>
</dbReference>
<dbReference type="GO" id="GO:0005886">
    <property type="term" value="C:plasma membrane"/>
    <property type="evidence" value="ECO:0007669"/>
    <property type="project" value="UniProtKB-SubCell"/>
</dbReference>
<comment type="caution">
    <text evidence="14">The sequence shown here is derived from an EMBL/GenBank/DDBJ whole genome shotgun (WGS) entry which is preliminary data.</text>
</comment>
<comment type="function">
    <text evidence="10">FliG is one of three proteins (FliG, FliN, FliM) that forms the rotor-mounted switch complex (C ring), located at the base of the basal body. This complex interacts with the CheY and CheZ chemotaxis proteins, in addition to contacting components of the motor that determine the direction of flagellar rotation.</text>
</comment>
<keyword evidence="14" id="KW-0966">Cell projection</keyword>
<dbReference type="InterPro" id="IPR023087">
    <property type="entry name" value="Flg_Motor_Flig_C"/>
</dbReference>
<feature type="domain" description="Flagellar motor switch protein FliG C-terminal" evidence="11">
    <location>
        <begin position="223"/>
        <end position="329"/>
    </location>
</feature>
<keyword evidence="7" id="KW-0283">Flagellar rotation</keyword>
<evidence type="ECO:0000259" key="13">
    <source>
        <dbReference type="Pfam" id="PF14842"/>
    </source>
</evidence>
<dbReference type="RefSeq" id="WP_227320569.1">
    <property type="nucleotide sequence ID" value="NZ_JAESVB010000002.1"/>
</dbReference>
<reference evidence="14" key="2">
    <citation type="submission" date="2021-01" db="EMBL/GenBank/DDBJ databases">
        <authorList>
            <person name="Mieszkin S."/>
            <person name="Pouder E."/>
            <person name="Alain K."/>
        </authorList>
    </citation>
    <scope>NUCLEOTIDE SEQUENCE</scope>
    <source>
        <strain evidence="14">HW T2.11</strain>
    </source>
</reference>
<evidence type="ECO:0000256" key="3">
    <source>
        <dbReference type="ARBA" id="ARBA00010299"/>
    </source>
</evidence>
<evidence type="ECO:0000256" key="2">
    <source>
        <dbReference type="ARBA" id="ARBA00004413"/>
    </source>
</evidence>
<evidence type="ECO:0000259" key="12">
    <source>
        <dbReference type="Pfam" id="PF14841"/>
    </source>
</evidence>
<comment type="similarity">
    <text evidence="3">Belongs to the FliG family.</text>
</comment>
<evidence type="ECO:0000259" key="11">
    <source>
        <dbReference type="Pfam" id="PF01706"/>
    </source>
</evidence>
<keyword evidence="14" id="KW-0282">Flagellum</keyword>
<dbReference type="Pfam" id="PF14841">
    <property type="entry name" value="FliG_M"/>
    <property type="match status" value="1"/>
</dbReference>
<dbReference type="PANTHER" id="PTHR30534">
    <property type="entry name" value="FLAGELLAR MOTOR SWITCH PROTEIN FLIG"/>
    <property type="match status" value="1"/>
</dbReference>
<gene>
    <name evidence="14" type="primary">fliG</name>
    <name evidence="14" type="ORF">ASILVAE211_06940</name>
</gene>
<reference evidence="14" key="1">
    <citation type="journal article" date="2021" name="Microorganisms">
        <title>Acidisoma silvae sp. nov. and Acidisomacellulosilytica sp. nov., Two Acidophilic Bacteria Isolated from Decaying Wood, Hydrolyzing Cellulose and Producing Poly-3-hydroxybutyrate.</title>
        <authorList>
            <person name="Mieszkin S."/>
            <person name="Pouder E."/>
            <person name="Uroz S."/>
            <person name="Simon-Colin C."/>
            <person name="Alain K."/>
        </authorList>
    </citation>
    <scope>NUCLEOTIDE SEQUENCE</scope>
    <source>
        <strain evidence="14">HW T2.11</strain>
    </source>
</reference>
<organism evidence="14 15">
    <name type="scientific">Acidisoma silvae</name>
    <dbReference type="NCBI Taxonomy" id="2802396"/>
    <lineage>
        <taxon>Bacteria</taxon>
        <taxon>Pseudomonadati</taxon>
        <taxon>Pseudomonadota</taxon>
        <taxon>Alphaproteobacteria</taxon>
        <taxon>Acetobacterales</taxon>
        <taxon>Acidocellaceae</taxon>
        <taxon>Acidisoma</taxon>
    </lineage>
</organism>
<evidence type="ECO:0000256" key="10">
    <source>
        <dbReference type="ARBA" id="ARBA00025598"/>
    </source>
</evidence>
<dbReference type="EMBL" id="JAESVB010000002">
    <property type="protein sequence ID" value="MCB8874913.1"/>
    <property type="molecule type" value="Genomic_DNA"/>
</dbReference>
<dbReference type="Proteomes" id="UP000708298">
    <property type="component" value="Unassembled WGS sequence"/>
</dbReference>
<keyword evidence="6" id="KW-0145">Chemotaxis</keyword>
<comment type="subcellular location">
    <subcellularLocation>
        <location evidence="1">Bacterial flagellum basal body</location>
    </subcellularLocation>
    <subcellularLocation>
        <location evidence="2">Cell membrane</location>
        <topology evidence="2">Peripheral membrane protein</topology>
        <orientation evidence="2">Cytoplasmic side</orientation>
    </subcellularLocation>
</comment>
<feature type="domain" description="Flagellar motor switch protein FliG N-terminal" evidence="13">
    <location>
        <begin position="11"/>
        <end position="112"/>
    </location>
</feature>
<dbReference type="Pfam" id="PF14842">
    <property type="entry name" value="FliG_N"/>
    <property type="match status" value="1"/>
</dbReference>
<dbReference type="InterPro" id="IPR028263">
    <property type="entry name" value="FliG_N"/>
</dbReference>
<feature type="domain" description="Flagellar motor switch protein FliG middle" evidence="12">
    <location>
        <begin position="118"/>
        <end position="185"/>
    </location>
</feature>
<protein>
    <recommendedName>
        <fullName evidence="4">Flagellar motor switch protein FliG</fullName>
    </recommendedName>
</protein>
<evidence type="ECO:0000256" key="9">
    <source>
        <dbReference type="ARBA" id="ARBA00023143"/>
    </source>
</evidence>
<evidence type="ECO:0000256" key="7">
    <source>
        <dbReference type="ARBA" id="ARBA00022779"/>
    </source>
</evidence>
<dbReference type="SUPFAM" id="SSF48029">
    <property type="entry name" value="FliG"/>
    <property type="match status" value="2"/>
</dbReference>
<evidence type="ECO:0000313" key="14">
    <source>
        <dbReference type="EMBL" id="MCB8874913.1"/>
    </source>
</evidence>
<dbReference type="InterPro" id="IPR000090">
    <property type="entry name" value="Flg_Motor_Flig"/>
</dbReference>
<keyword evidence="15" id="KW-1185">Reference proteome</keyword>
<proteinExistence type="inferred from homology"/>
<dbReference type="GO" id="GO:0009425">
    <property type="term" value="C:bacterial-type flagellum basal body"/>
    <property type="evidence" value="ECO:0007669"/>
    <property type="project" value="UniProtKB-SubCell"/>
</dbReference>
<evidence type="ECO:0000256" key="8">
    <source>
        <dbReference type="ARBA" id="ARBA00023136"/>
    </source>
</evidence>
<dbReference type="InterPro" id="IPR011002">
    <property type="entry name" value="FliG_a-hlx"/>
</dbReference>
<sequence>MSETAILTTTLSGAERAALVLRELGEPLAVDILRHMDETTITKISQVMTSLPKVNFDLRDQIITTFVQDFGIADIGEDGFRFLTTVLTSALGETQARTILEQLSRADSESPFQKIDAQTLAMQMGSERPQTLALLLAHIPHDTGAAMLSYLPEQLATDALYRYTLLDAVSPGAINELRDMLGEIIANHAGGLGRQLANLGGPRQAADILNLLQNGLSERMMAALFEKDTETAEKIRENLFTFLDLVKLSDRAIQILLREVPSERLVIALRPVDETLRAKFFGNMSSRMVDLLKEELTNGPPLRRSDAMAAQSEIVTIALKLANDGRIVINASEDLI</sequence>
<dbReference type="AlphaFoldDB" id="A0A963YR23"/>
<evidence type="ECO:0000256" key="1">
    <source>
        <dbReference type="ARBA" id="ARBA00004117"/>
    </source>
</evidence>
<dbReference type="Gene3D" id="1.10.220.30">
    <property type="match status" value="3"/>
</dbReference>
<evidence type="ECO:0000256" key="5">
    <source>
        <dbReference type="ARBA" id="ARBA00022475"/>
    </source>
</evidence>
<keyword evidence="14" id="KW-0969">Cilium</keyword>
<dbReference type="Pfam" id="PF01706">
    <property type="entry name" value="FliG_C"/>
    <property type="match status" value="1"/>
</dbReference>
<dbReference type="InterPro" id="IPR032779">
    <property type="entry name" value="FliG_M"/>
</dbReference>
<accession>A0A963YR23</accession>
<keyword evidence="5" id="KW-1003">Cell membrane</keyword>
<dbReference type="NCBIfam" id="TIGR00207">
    <property type="entry name" value="fliG"/>
    <property type="match status" value="1"/>
</dbReference>
<dbReference type="PRINTS" id="PR00954">
    <property type="entry name" value="FLGMOTORFLIG"/>
</dbReference>
<evidence type="ECO:0000256" key="4">
    <source>
        <dbReference type="ARBA" id="ARBA00021870"/>
    </source>
</evidence>
<evidence type="ECO:0000256" key="6">
    <source>
        <dbReference type="ARBA" id="ARBA00022500"/>
    </source>
</evidence>
<keyword evidence="9" id="KW-0975">Bacterial flagellum</keyword>
<dbReference type="GO" id="GO:0003774">
    <property type="term" value="F:cytoskeletal motor activity"/>
    <property type="evidence" value="ECO:0007669"/>
    <property type="project" value="InterPro"/>
</dbReference>
<name>A0A963YR23_9PROT</name>